<dbReference type="HOGENOM" id="CLU_066201_1_1_10"/>
<organism evidence="1 2">
    <name type="scientific">Prevotella micans F0438</name>
    <dbReference type="NCBI Taxonomy" id="883158"/>
    <lineage>
        <taxon>Bacteria</taxon>
        <taxon>Pseudomonadati</taxon>
        <taxon>Bacteroidota</taxon>
        <taxon>Bacteroidia</taxon>
        <taxon>Bacteroidales</taxon>
        <taxon>Prevotellaceae</taxon>
        <taxon>Prevotella</taxon>
    </lineage>
</organism>
<reference evidence="1 2" key="1">
    <citation type="submission" date="2011-12" db="EMBL/GenBank/DDBJ databases">
        <title>The Genome Sequence of Prevotella micans F0438.</title>
        <authorList>
            <consortium name="The Broad Institute Genome Sequencing Platform"/>
            <person name="Earl A."/>
            <person name="Ward D."/>
            <person name="Feldgarden M."/>
            <person name="Gevers D."/>
            <person name="Izard J."/>
            <person name="Baranova O.V."/>
            <person name="Blanton J.M."/>
            <person name="Wade W.G."/>
            <person name="Dewhirst F.E."/>
            <person name="Young S.K."/>
            <person name="Zeng Q."/>
            <person name="Gargeya S."/>
            <person name="Fitzgerald M."/>
            <person name="Haas B."/>
            <person name="Abouelleil A."/>
            <person name="Alvarado L."/>
            <person name="Arachchi H.M."/>
            <person name="Berlin A."/>
            <person name="Chapman S.B."/>
            <person name="Gearin G."/>
            <person name="Goldberg J."/>
            <person name="Griggs A."/>
            <person name="Gujja S."/>
            <person name="Hansen M."/>
            <person name="Heiman D."/>
            <person name="Howarth C."/>
            <person name="Larimer J."/>
            <person name="Lui A."/>
            <person name="MacDonald P.J.P."/>
            <person name="McCowen C."/>
            <person name="Montmayeur A."/>
            <person name="Murphy C."/>
            <person name="Neiman D."/>
            <person name="Pearson M."/>
            <person name="Priest M."/>
            <person name="Roberts A."/>
            <person name="Saif S."/>
            <person name="Shea T."/>
            <person name="Sisk P."/>
            <person name="Stolte C."/>
            <person name="Sykes S."/>
            <person name="Wortman J."/>
            <person name="Nusbaum C."/>
            <person name="Birren B."/>
        </authorList>
    </citation>
    <scope>NUCLEOTIDE SEQUENCE [LARGE SCALE GENOMIC DNA]</scope>
    <source>
        <strain evidence="1 2">F0438</strain>
    </source>
</reference>
<dbReference type="eggNOG" id="COG2253">
    <property type="taxonomic scope" value="Bacteria"/>
</dbReference>
<dbReference type="Gene3D" id="3.10.450.620">
    <property type="entry name" value="JHP933, nucleotidyltransferase-like core domain"/>
    <property type="match status" value="1"/>
</dbReference>
<name>H1Q166_9BACT</name>
<keyword evidence="2" id="KW-1185">Reference proteome</keyword>
<evidence type="ECO:0008006" key="3">
    <source>
        <dbReference type="Google" id="ProtNLM"/>
    </source>
</evidence>
<accession>H1Q166</accession>
<comment type="caution">
    <text evidence="1">The sequence shown here is derived from an EMBL/GenBank/DDBJ whole genome shotgun (WGS) entry which is preliminary data.</text>
</comment>
<dbReference type="PATRIC" id="fig|883158.3.peg.669"/>
<dbReference type="RefSeq" id="WP_006951708.1">
    <property type="nucleotide sequence ID" value="NZ_JH594521.1"/>
</dbReference>
<evidence type="ECO:0000313" key="2">
    <source>
        <dbReference type="Proteomes" id="UP000016023"/>
    </source>
</evidence>
<dbReference type="Pfam" id="PF08843">
    <property type="entry name" value="AbiEii"/>
    <property type="match status" value="1"/>
</dbReference>
<dbReference type="EMBL" id="AGWK01000018">
    <property type="protein sequence ID" value="EHO72894.1"/>
    <property type="molecule type" value="Genomic_DNA"/>
</dbReference>
<proteinExistence type="predicted"/>
<gene>
    <name evidence="1" type="ORF">HMPREF9140_00654</name>
</gene>
<dbReference type="STRING" id="883158.HMPREF9140_00654"/>
<dbReference type="Proteomes" id="UP000016023">
    <property type="component" value="Unassembled WGS sequence"/>
</dbReference>
<dbReference type="InterPro" id="IPR014942">
    <property type="entry name" value="AbiEii"/>
</dbReference>
<dbReference type="AlphaFoldDB" id="H1Q166"/>
<evidence type="ECO:0000313" key="1">
    <source>
        <dbReference type="EMBL" id="EHO72894.1"/>
    </source>
</evidence>
<protein>
    <recommendedName>
        <fullName evidence="3">Nucleotidyl transferase AbiEii/AbiGii toxin family protein</fullName>
    </recommendedName>
</protein>
<sequence>MEHRMKELHLEPELFVDLVHATSDALAIPVQLIEKDYYISAVLRLLSKSAYASQIVFKGGTSLSKAYQLINRFSEDVDFAVISEQMSGNQVKTLLSHLMKEVTAGLREDKEFSDISKGSKYRKQAFLYDAKIELDASTNPIPARIIVEISAFANPFPNEKRVIEPFVTTFLKNQGMDDFITQYHLEPFELNVLSLKQTLCEKTVSLIRFSMSNSPLAALSSKIRHFYDLDALLSIGQLRDYVLDKAFASDVESLIRHDRQAFDEPKGWGELESLSASPLMTDFDALWTSLSPIYEKNLSLIAYRPIPSPEVIKSSFTVILKSLEKVHIEKISAQ</sequence>